<keyword evidence="10" id="KW-1185">Reference proteome</keyword>
<dbReference type="InterPro" id="IPR027417">
    <property type="entry name" value="P-loop_NTPase"/>
</dbReference>
<feature type="compositionally biased region" description="Gly residues" evidence="7">
    <location>
        <begin position="406"/>
        <end position="422"/>
    </location>
</feature>
<evidence type="ECO:0000256" key="6">
    <source>
        <dbReference type="ARBA" id="ARBA00023136"/>
    </source>
</evidence>
<dbReference type="Gene3D" id="3.40.50.300">
    <property type="entry name" value="P-loop containing nucleotide triphosphate hydrolases"/>
    <property type="match status" value="1"/>
</dbReference>
<dbReference type="Pfam" id="PF17912">
    <property type="entry name" value="OB_MalK"/>
    <property type="match status" value="1"/>
</dbReference>
<proteinExistence type="predicted"/>
<comment type="caution">
    <text evidence="9">The sequence shown here is derived from an EMBL/GenBank/DDBJ whole genome shotgun (WGS) entry which is preliminary data.</text>
</comment>
<dbReference type="InterPro" id="IPR008995">
    <property type="entry name" value="Mo/tungstate-bd_C_term_dom"/>
</dbReference>
<dbReference type="CDD" id="cd03301">
    <property type="entry name" value="ABC_MalK_N"/>
    <property type="match status" value="1"/>
</dbReference>
<feature type="domain" description="ABC transporter" evidence="8">
    <location>
        <begin position="4"/>
        <end position="235"/>
    </location>
</feature>
<evidence type="ECO:0000313" key="10">
    <source>
        <dbReference type="Proteomes" id="UP000774570"/>
    </source>
</evidence>
<evidence type="ECO:0000256" key="3">
    <source>
        <dbReference type="ARBA" id="ARBA00022741"/>
    </source>
</evidence>
<dbReference type="Gene3D" id="2.40.50.100">
    <property type="match status" value="1"/>
</dbReference>
<dbReference type="PROSITE" id="PS00211">
    <property type="entry name" value="ABC_TRANSPORTER_1"/>
    <property type="match status" value="1"/>
</dbReference>
<dbReference type="InterPro" id="IPR015855">
    <property type="entry name" value="ABC_transpr_MalK-like"/>
</dbReference>
<dbReference type="InterPro" id="IPR017871">
    <property type="entry name" value="ABC_transporter-like_CS"/>
</dbReference>
<keyword evidence="5" id="KW-1278">Translocase</keyword>
<accession>A0ABS7FP00</accession>
<gene>
    <name evidence="9" type="primary">ugpC</name>
    <name evidence="9" type="ORF">K1Y72_06985</name>
</gene>
<evidence type="ECO:0000259" key="8">
    <source>
        <dbReference type="PROSITE" id="PS50893"/>
    </source>
</evidence>
<evidence type="ECO:0000256" key="4">
    <source>
        <dbReference type="ARBA" id="ARBA00022840"/>
    </source>
</evidence>
<feature type="compositionally biased region" description="Low complexity" evidence="7">
    <location>
        <begin position="454"/>
        <end position="467"/>
    </location>
</feature>
<dbReference type="PROSITE" id="PS50893">
    <property type="entry name" value="ABC_TRANSPORTER_2"/>
    <property type="match status" value="1"/>
</dbReference>
<keyword evidence="6" id="KW-0472">Membrane</keyword>
<evidence type="ECO:0000256" key="5">
    <source>
        <dbReference type="ARBA" id="ARBA00022967"/>
    </source>
</evidence>
<protein>
    <submittedName>
        <fullName evidence="9">Sn-glycerol-3-phosphate ABC transporter ATP-binding protein UgpC</fullName>
    </submittedName>
</protein>
<dbReference type="InterPro" id="IPR003593">
    <property type="entry name" value="AAA+_ATPase"/>
</dbReference>
<dbReference type="PANTHER" id="PTHR43875">
    <property type="entry name" value="MALTODEXTRIN IMPORT ATP-BINDING PROTEIN MSMX"/>
    <property type="match status" value="1"/>
</dbReference>
<dbReference type="PANTHER" id="PTHR43875:SF15">
    <property type="entry name" value="TREHALOSE IMPORT ATP-BINDING PROTEIN SUGC"/>
    <property type="match status" value="1"/>
</dbReference>
<dbReference type="SUPFAM" id="SSF52540">
    <property type="entry name" value="P-loop containing nucleoside triphosphate hydrolases"/>
    <property type="match status" value="1"/>
</dbReference>
<sequence>MAAITMQNIVKKYGDGFPAVNDVSLDVQDGEFMILVGPSGCGKSTLLRMIVGLEDITSGDMRIGDRVVNKVAPRERNLAMVFQNYALYPHLTVYENIAFPLRLAKAENEEVRRRVTETAELLELTEHLERKPANLSGGQRQRVAMGRAIVRDADAFLFDEPLSNLDAKLRGQMRTEIARLQRRLGTTTVYVTHDQTEAMTLGDRVAVLRKGELQQVGSPRELYEQPVNLFVAGFIGSPSMNFLPASVDGTHLETPIGRFDIHDRAKADAVGDREVVLVGIRPEDFEDAALVSEEKKARGAVVRVKVDVTEWLGNEQYAYVPYEAPADLAAQLRELSRELDSDQLRTQAVVALDASSLVAAGDEIDLWIDTGRLHLFDPATGANLTRDEERVAELGRHAERARTGRRGGAGVSGGDHGAGTGPGSTAENVEGTVAGPEKDEREAGAGEAPLTGVAAEGAARAGEPQRAPDAEAAETDGERAEEARAAEASAEERPAPPPPAAE</sequence>
<dbReference type="RefSeq" id="WP_220164358.1">
    <property type="nucleotide sequence ID" value="NZ_JAIBOA010000003.1"/>
</dbReference>
<organism evidence="9 10">
    <name type="scientific">Actinomadura parmotrematis</name>
    <dbReference type="NCBI Taxonomy" id="2864039"/>
    <lineage>
        <taxon>Bacteria</taxon>
        <taxon>Bacillati</taxon>
        <taxon>Actinomycetota</taxon>
        <taxon>Actinomycetes</taxon>
        <taxon>Streptosporangiales</taxon>
        <taxon>Thermomonosporaceae</taxon>
        <taxon>Actinomadura</taxon>
    </lineage>
</organism>
<evidence type="ECO:0000256" key="1">
    <source>
        <dbReference type="ARBA" id="ARBA00022448"/>
    </source>
</evidence>
<evidence type="ECO:0000313" key="9">
    <source>
        <dbReference type="EMBL" id="MBW8482104.1"/>
    </source>
</evidence>
<keyword evidence="3" id="KW-0547">Nucleotide-binding</keyword>
<dbReference type="NCBIfam" id="NF008653">
    <property type="entry name" value="PRK11650.1"/>
    <property type="match status" value="1"/>
</dbReference>
<dbReference type="Pfam" id="PF00005">
    <property type="entry name" value="ABC_tran"/>
    <property type="match status" value="1"/>
</dbReference>
<evidence type="ECO:0000256" key="2">
    <source>
        <dbReference type="ARBA" id="ARBA00022475"/>
    </source>
</evidence>
<evidence type="ECO:0000256" key="7">
    <source>
        <dbReference type="SAM" id="MobiDB-lite"/>
    </source>
</evidence>
<keyword evidence="2" id="KW-1003">Cell membrane</keyword>
<dbReference type="EMBL" id="JAIBOA010000003">
    <property type="protein sequence ID" value="MBW8482104.1"/>
    <property type="molecule type" value="Genomic_DNA"/>
</dbReference>
<feature type="region of interest" description="Disordered" evidence="7">
    <location>
        <begin position="395"/>
        <end position="502"/>
    </location>
</feature>
<dbReference type="SUPFAM" id="SSF50331">
    <property type="entry name" value="MOP-like"/>
    <property type="match status" value="1"/>
</dbReference>
<keyword evidence="4 9" id="KW-0067">ATP-binding</keyword>
<dbReference type="SMART" id="SM00382">
    <property type="entry name" value="AAA"/>
    <property type="match status" value="1"/>
</dbReference>
<name>A0ABS7FP00_9ACTN</name>
<dbReference type="GO" id="GO:0005524">
    <property type="term" value="F:ATP binding"/>
    <property type="evidence" value="ECO:0007669"/>
    <property type="project" value="UniProtKB-KW"/>
</dbReference>
<dbReference type="Proteomes" id="UP000774570">
    <property type="component" value="Unassembled WGS sequence"/>
</dbReference>
<feature type="compositionally biased region" description="Basic and acidic residues" evidence="7">
    <location>
        <begin position="476"/>
        <end position="494"/>
    </location>
</feature>
<reference evidence="9 10" key="1">
    <citation type="submission" date="2021-07" db="EMBL/GenBank/DDBJ databases">
        <title>Actinomadura sp. PM05-2 isolated from lichen.</title>
        <authorList>
            <person name="Somphong A."/>
            <person name="Phongsopitanun W."/>
            <person name="Tanasupawat S."/>
            <person name="Peongsungnone V."/>
        </authorList>
    </citation>
    <scope>NUCLEOTIDE SEQUENCE [LARGE SCALE GENOMIC DNA]</scope>
    <source>
        <strain evidence="9 10">PM05-2</strain>
    </source>
</reference>
<dbReference type="InterPro" id="IPR047641">
    <property type="entry name" value="ABC_transpr_MalK/UgpC-like"/>
</dbReference>
<dbReference type="InterPro" id="IPR003439">
    <property type="entry name" value="ABC_transporter-like_ATP-bd"/>
</dbReference>
<keyword evidence="1" id="KW-0813">Transport</keyword>
<dbReference type="InterPro" id="IPR040582">
    <property type="entry name" value="OB_MalK-like"/>
</dbReference>